<feature type="region of interest" description="Disordered" evidence="1">
    <location>
        <begin position="315"/>
        <end position="336"/>
    </location>
</feature>
<feature type="transmembrane region" description="Helical" evidence="2">
    <location>
        <begin position="37"/>
        <end position="56"/>
    </location>
</feature>
<accession>A0A931FMW8</accession>
<organism evidence="4 5">
    <name type="scientific">Microvirga alba</name>
    <dbReference type="NCBI Taxonomy" id="2791025"/>
    <lineage>
        <taxon>Bacteria</taxon>
        <taxon>Pseudomonadati</taxon>
        <taxon>Pseudomonadota</taxon>
        <taxon>Alphaproteobacteria</taxon>
        <taxon>Hyphomicrobiales</taxon>
        <taxon>Methylobacteriaceae</taxon>
        <taxon>Microvirga</taxon>
    </lineage>
</organism>
<dbReference type="RefSeq" id="WP_196271009.1">
    <property type="nucleotide sequence ID" value="NZ_JADQDO010000002.1"/>
</dbReference>
<dbReference type="InterPro" id="IPR037185">
    <property type="entry name" value="EmrE-like"/>
</dbReference>
<feature type="transmembrane region" description="Helical" evidence="2">
    <location>
        <begin position="234"/>
        <end position="253"/>
    </location>
</feature>
<feature type="compositionally biased region" description="Basic and acidic residues" evidence="1">
    <location>
        <begin position="326"/>
        <end position="336"/>
    </location>
</feature>
<keyword evidence="2" id="KW-1133">Transmembrane helix</keyword>
<feature type="domain" description="EamA" evidence="3">
    <location>
        <begin position="164"/>
        <end position="303"/>
    </location>
</feature>
<keyword evidence="2" id="KW-0472">Membrane</keyword>
<name>A0A931FMW8_9HYPH</name>
<comment type="caution">
    <text evidence="4">The sequence shown here is derived from an EMBL/GenBank/DDBJ whole genome shotgun (WGS) entry which is preliminary data.</text>
</comment>
<keyword evidence="2" id="KW-0812">Transmembrane</keyword>
<protein>
    <submittedName>
        <fullName evidence="4">DMT family transporter</fullName>
    </submittedName>
</protein>
<feature type="transmembrane region" description="Helical" evidence="2">
    <location>
        <begin position="260"/>
        <end position="280"/>
    </location>
</feature>
<evidence type="ECO:0000259" key="3">
    <source>
        <dbReference type="Pfam" id="PF00892"/>
    </source>
</evidence>
<keyword evidence="5" id="KW-1185">Reference proteome</keyword>
<proteinExistence type="predicted"/>
<dbReference type="EMBL" id="JADQDO010000002">
    <property type="protein sequence ID" value="MBF9233030.1"/>
    <property type="molecule type" value="Genomic_DNA"/>
</dbReference>
<evidence type="ECO:0000256" key="2">
    <source>
        <dbReference type="SAM" id="Phobius"/>
    </source>
</evidence>
<dbReference type="GO" id="GO:0016020">
    <property type="term" value="C:membrane"/>
    <property type="evidence" value="ECO:0007669"/>
    <property type="project" value="InterPro"/>
</dbReference>
<feature type="transmembrane region" description="Helical" evidence="2">
    <location>
        <begin position="105"/>
        <end position="123"/>
    </location>
</feature>
<feature type="domain" description="EamA" evidence="3">
    <location>
        <begin position="9"/>
        <end position="152"/>
    </location>
</feature>
<reference evidence="4" key="1">
    <citation type="submission" date="2020-11" db="EMBL/GenBank/DDBJ databases">
        <authorList>
            <person name="Kim M.K."/>
        </authorList>
    </citation>
    <scope>NUCLEOTIDE SEQUENCE</scope>
    <source>
        <strain evidence="4">BT350</strain>
    </source>
</reference>
<dbReference type="PANTHER" id="PTHR22911">
    <property type="entry name" value="ACYL-MALONYL CONDENSING ENZYME-RELATED"/>
    <property type="match status" value="1"/>
</dbReference>
<evidence type="ECO:0000313" key="4">
    <source>
        <dbReference type="EMBL" id="MBF9233030.1"/>
    </source>
</evidence>
<dbReference type="AlphaFoldDB" id="A0A931FMW8"/>
<sequence>MASRSPSLGIGLSFVCLAILGVMPVISNGRPDNFDALSFACCLSFWQLLCSFPLLLHERRSAGRSVSAPQCPSPFRRRRTLAITLVTGAIFGLSTYMYVLAVEKAGAVSAAIAIQAYPLFAILWETLFLGRRKSVAELAFTALIILTLYYLTTNGTWLIGNFSFWSVFALGIPFLWSVAHVILKELLVTTSITPSQVTFSRVLISTALLLALHIVLGRADVLFSDLTNPEFQKFAFFMGLVYYLELIVWFYAVKYIDVSLASSITVPSPAVTMGFAVLFLNEAIQPYQLIAIAFIALGMYGLLFTGGRNRRVATSRERSPAAGDSRAPHREKAQPS</sequence>
<evidence type="ECO:0000256" key="1">
    <source>
        <dbReference type="SAM" id="MobiDB-lite"/>
    </source>
</evidence>
<dbReference type="Gene3D" id="1.10.3730.20">
    <property type="match status" value="1"/>
</dbReference>
<dbReference type="Pfam" id="PF00892">
    <property type="entry name" value="EamA"/>
    <property type="match status" value="2"/>
</dbReference>
<dbReference type="SUPFAM" id="SSF103481">
    <property type="entry name" value="Multidrug resistance efflux transporter EmrE"/>
    <property type="match status" value="2"/>
</dbReference>
<feature type="transmembrane region" description="Helical" evidence="2">
    <location>
        <begin position="286"/>
        <end position="306"/>
    </location>
</feature>
<feature type="transmembrane region" description="Helical" evidence="2">
    <location>
        <begin position="135"/>
        <end position="152"/>
    </location>
</feature>
<dbReference type="Proteomes" id="UP000599312">
    <property type="component" value="Unassembled WGS sequence"/>
</dbReference>
<gene>
    <name evidence="4" type="ORF">I2H38_06520</name>
</gene>
<evidence type="ECO:0000313" key="5">
    <source>
        <dbReference type="Proteomes" id="UP000599312"/>
    </source>
</evidence>
<feature type="transmembrane region" description="Helical" evidence="2">
    <location>
        <begin position="164"/>
        <end position="183"/>
    </location>
</feature>
<feature type="transmembrane region" description="Helical" evidence="2">
    <location>
        <begin position="80"/>
        <end position="99"/>
    </location>
</feature>
<feature type="transmembrane region" description="Helical" evidence="2">
    <location>
        <begin position="195"/>
        <end position="214"/>
    </location>
</feature>
<dbReference type="InterPro" id="IPR000620">
    <property type="entry name" value="EamA_dom"/>
</dbReference>